<dbReference type="InterPro" id="IPR028146">
    <property type="entry name" value="PRKCSH_N"/>
</dbReference>
<feature type="chain" id="PRO_5003532132" description="Glucosidase 2 subunit beta" evidence="7">
    <location>
        <begin position="20"/>
        <end position="564"/>
    </location>
</feature>
<comment type="caution">
    <text evidence="9">The sequence shown here is derived from an EMBL/GenBank/DDBJ whole genome shotgun (WGS) entry which is preliminary data.</text>
</comment>
<dbReference type="InParanoid" id="H0EE25"/>
<dbReference type="GO" id="GO:0017177">
    <property type="term" value="C:glucosidase II complex"/>
    <property type="evidence" value="ECO:0007669"/>
    <property type="project" value="TreeGrafter"/>
</dbReference>
<keyword evidence="4" id="KW-1015">Disulfide bond</keyword>
<dbReference type="FunCoup" id="H0EE25">
    <property type="interactions" value="349"/>
</dbReference>
<dbReference type="Gene3D" id="2.70.130.10">
    <property type="entry name" value="Mannose-6-phosphate receptor binding domain"/>
    <property type="match status" value="1"/>
</dbReference>
<sequence>MKRVEALVLLGTLSTSILAAEPSRPRGVGPDFAKFYKSADTFTCISHPEISLSPSQINDEYCDCPDGSDEPGTAACTYLSSLSPPQPLAGSENTSLALPGYYCKNKGHIPGYIPHMYVNDGVCDYELCCDGSDEWAGVGGTKCEDKCKEIGKEWRRLDDIRTKSLRNALKRKDALLKDAGEKRAGLETSISNLESEIRVLEHREQDLKKVYEDVERRERGRVVGGSTTGKVSKVTVLAGLAKARVEELRSTLLGVVEKRNKLKEKVAELEGILAKFKEERNPNFNDEGVKRAVQAWEDYAANRQGGEDDASERDVEAVSKEDSESEGINWKEWETEEEESDVEAIYKFEEYLPEGVRTWVHQKIIDMRIMLVENGILADNANSGSESKAVSDARASYQSVSDDLNAKRVTLGESQTDLTKDYGPNDIFRALKNVCISKDSGEYEYELCWMENTKQKSKKGGGSTGMGNFVRFDKAVYDEEVGADGKGVGKGERVTMSYENGQHCWNGPNRQTLVVLACAEKDEIWRVVEQEKCMYRMDVGTPAVCERGGSGGNGGEKGKGKDEL</sequence>
<evidence type="ECO:0000256" key="4">
    <source>
        <dbReference type="ARBA" id="ARBA00023157"/>
    </source>
</evidence>
<name>H0EE25_GLAL7</name>
<evidence type="ECO:0000256" key="7">
    <source>
        <dbReference type="SAM" id="SignalP"/>
    </source>
</evidence>
<dbReference type="Pfam" id="PF12999">
    <property type="entry name" value="PRKCSH-like"/>
    <property type="match status" value="2"/>
</dbReference>
<accession>H0EE25</accession>
<dbReference type="Pfam" id="PF13015">
    <property type="entry name" value="PRKCSH_1"/>
    <property type="match status" value="1"/>
</dbReference>
<dbReference type="PANTHER" id="PTHR12630">
    <property type="entry name" value="N-LINKED OLIGOSACCHARIDE PROCESSING"/>
    <property type="match status" value="1"/>
</dbReference>
<evidence type="ECO:0000256" key="6">
    <source>
        <dbReference type="SAM" id="MobiDB-lite"/>
    </source>
</evidence>
<dbReference type="SUPFAM" id="SSF50911">
    <property type="entry name" value="Mannose 6-phosphate receptor domain"/>
    <property type="match status" value="1"/>
</dbReference>
<evidence type="ECO:0000313" key="10">
    <source>
        <dbReference type="Proteomes" id="UP000005446"/>
    </source>
</evidence>
<evidence type="ECO:0000259" key="8">
    <source>
        <dbReference type="PROSITE" id="PS51914"/>
    </source>
</evidence>
<dbReference type="PROSITE" id="PS51914">
    <property type="entry name" value="MRH"/>
    <property type="match status" value="1"/>
</dbReference>
<evidence type="ECO:0000256" key="2">
    <source>
        <dbReference type="ARBA" id="ARBA00022729"/>
    </source>
</evidence>
<feature type="coiled-coil region" evidence="5">
    <location>
        <begin position="245"/>
        <end position="279"/>
    </location>
</feature>
<evidence type="ECO:0000256" key="5">
    <source>
        <dbReference type="SAM" id="Coils"/>
    </source>
</evidence>
<protein>
    <recommendedName>
        <fullName evidence="1">Glucosidase 2 subunit beta</fullName>
    </recommendedName>
</protein>
<feature type="region of interest" description="Disordered" evidence="6">
    <location>
        <begin position="302"/>
        <end position="328"/>
    </location>
</feature>
<dbReference type="EMBL" id="AGUE01000012">
    <property type="protein sequence ID" value="EHL03183.1"/>
    <property type="molecule type" value="Genomic_DNA"/>
</dbReference>
<dbReference type="InterPro" id="IPR039794">
    <property type="entry name" value="Gtb1-like"/>
</dbReference>
<organism evidence="9 10">
    <name type="scientific">Glarea lozoyensis (strain ATCC 74030 / MF5533)</name>
    <dbReference type="NCBI Taxonomy" id="1104152"/>
    <lineage>
        <taxon>Eukaryota</taxon>
        <taxon>Fungi</taxon>
        <taxon>Dikarya</taxon>
        <taxon>Ascomycota</taxon>
        <taxon>Pezizomycotina</taxon>
        <taxon>Leotiomycetes</taxon>
        <taxon>Helotiales</taxon>
        <taxon>Helotiaceae</taxon>
        <taxon>Glarea</taxon>
    </lineage>
</organism>
<evidence type="ECO:0000313" key="9">
    <source>
        <dbReference type="EMBL" id="EHL03183.1"/>
    </source>
</evidence>
<keyword evidence="5" id="KW-0175">Coiled coil</keyword>
<feature type="domain" description="MRH" evidence="8">
    <location>
        <begin position="433"/>
        <end position="547"/>
    </location>
</feature>
<dbReference type="HOGENOM" id="CLU_016834_2_1_1"/>
<keyword evidence="10" id="KW-1185">Reference proteome</keyword>
<dbReference type="PANTHER" id="PTHR12630:SF1">
    <property type="entry name" value="GLUCOSIDASE 2 SUBUNIT BETA"/>
    <property type="match status" value="1"/>
</dbReference>
<keyword evidence="2 7" id="KW-0732">Signal</keyword>
<reference evidence="9 10" key="1">
    <citation type="journal article" date="2012" name="Eukaryot. Cell">
        <title>Genome sequence of the fungus Glarea lozoyensis: the first genome sequence of a species from the Helotiaceae family.</title>
        <authorList>
            <person name="Youssar L."/>
            <person name="Gruening B.A."/>
            <person name="Erxleben A."/>
            <person name="Guenther S."/>
            <person name="Huettel W."/>
        </authorList>
    </citation>
    <scope>NUCLEOTIDE SEQUENCE [LARGE SCALE GENOMIC DNA]</scope>
    <source>
        <strain evidence="10">ATCC 74030 / MF5533</strain>
    </source>
</reference>
<proteinExistence type="predicted"/>
<feature type="region of interest" description="Disordered" evidence="6">
    <location>
        <begin position="545"/>
        <end position="564"/>
    </location>
</feature>
<feature type="compositionally biased region" description="Basic and acidic residues" evidence="6">
    <location>
        <begin position="312"/>
        <end position="322"/>
    </location>
</feature>
<dbReference type="InterPro" id="IPR044865">
    <property type="entry name" value="MRH_dom"/>
</dbReference>
<dbReference type="InterPro" id="IPR009011">
    <property type="entry name" value="Man6P_isomerase_rcpt-bd_dom_sf"/>
</dbReference>
<gene>
    <name evidence="9" type="ORF">M7I_0693</name>
</gene>
<dbReference type="Proteomes" id="UP000005446">
    <property type="component" value="Unassembled WGS sequence"/>
</dbReference>
<feature type="signal peptide" evidence="7">
    <location>
        <begin position="1"/>
        <end position="19"/>
    </location>
</feature>
<dbReference type="OrthoDB" id="28322at2759"/>
<keyword evidence="3" id="KW-0256">Endoplasmic reticulum</keyword>
<dbReference type="AlphaFoldDB" id="H0EE25"/>
<dbReference type="GO" id="GO:0006491">
    <property type="term" value="P:N-glycan processing"/>
    <property type="evidence" value="ECO:0007669"/>
    <property type="project" value="TreeGrafter"/>
</dbReference>
<evidence type="ECO:0000256" key="3">
    <source>
        <dbReference type="ARBA" id="ARBA00022824"/>
    </source>
</evidence>
<evidence type="ECO:0000256" key="1">
    <source>
        <dbReference type="ARBA" id="ARBA00022387"/>
    </source>
</evidence>
<dbReference type="InterPro" id="IPR036607">
    <property type="entry name" value="PRKCSH"/>
</dbReference>
<feature type="coiled-coil region" evidence="5">
    <location>
        <begin position="176"/>
        <end position="217"/>
    </location>
</feature>